<protein>
    <submittedName>
        <fullName evidence="2">Putative transposase</fullName>
    </submittedName>
</protein>
<accession>A0A1K9YTB4</accession>
<evidence type="ECO:0000256" key="1">
    <source>
        <dbReference type="SAM" id="MobiDB-lite"/>
    </source>
</evidence>
<dbReference type="Proteomes" id="UP000183794">
    <property type="component" value="Unassembled WGS sequence"/>
</dbReference>
<sequence length="110" mass="12574">MLTPTDKAKCLVGKKVMIYDYPDGTLSIQHCGESFEYSIFDKLRHVQQAEVVSNKRLGAVLAAAKRSQDEREHEPSRNRNSRMTSRKAPKRLMNPIYLTDVEFKASSSRD</sequence>
<reference evidence="2 3" key="1">
    <citation type="submission" date="2016-11" db="EMBL/GenBank/DDBJ databases">
        <authorList>
            <person name="Jaros S."/>
            <person name="Januszkiewicz K."/>
            <person name="Wedrychowicz H."/>
        </authorList>
    </citation>
    <scope>NUCLEOTIDE SEQUENCE [LARGE SCALE GENOMIC DNA]</scope>
    <source>
        <strain evidence="2">NVI 5450</strain>
    </source>
</reference>
<evidence type="ECO:0000313" key="2">
    <source>
        <dbReference type="EMBL" id="SGY85892.1"/>
    </source>
</evidence>
<dbReference type="EMBL" id="FPLD01000015">
    <property type="protein sequence ID" value="SGY85892.1"/>
    <property type="molecule type" value="Genomic_DNA"/>
</dbReference>
<name>A0A1K9YTB4_9GAMM</name>
<gene>
    <name evidence="2" type="ORF">NVI5450_0565</name>
</gene>
<proteinExistence type="predicted"/>
<dbReference type="AlphaFoldDB" id="A0A1K9YTB4"/>
<feature type="region of interest" description="Disordered" evidence="1">
    <location>
        <begin position="63"/>
        <end position="93"/>
    </location>
</feature>
<feature type="compositionally biased region" description="Basic and acidic residues" evidence="1">
    <location>
        <begin position="66"/>
        <end position="77"/>
    </location>
</feature>
<organism evidence="2 3">
    <name type="scientific">Moritella viscosa</name>
    <dbReference type="NCBI Taxonomy" id="80854"/>
    <lineage>
        <taxon>Bacteria</taxon>
        <taxon>Pseudomonadati</taxon>
        <taxon>Pseudomonadota</taxon>
        <taxon>Gammaproteobacteria</taxon>
        <taxon>Alteromonadales</taxon>
        <taxon>Moritellaceae</taxon>
        <taxon>Moritella</taxon>
    </lineage>
</organism>
<evidence type="ECO:0000313" key="3">
    <source>
        <dbReference type="Proteomes" id="UP000183794"/>
    </source>
</evidence>